<evidence type="ECO:0000256" key="4">
    <source>
        <dbReference type="ARBA" id="ARBA00022676"/>
    </source>
</evidence>
<dbReference type="InterPro" id="IPR027005">
    <property type="entry name" value="PMT-like"/>
</dbReference>
<evidence type="ECO:0000256" key="6">
    <source>
        <dbReference type="ARBA" id="ARBA00022692"/>
    </source>
</evidence>
<dbReference type="InterPro" id="IPR003342">
    <property type="entry name" value="ArnT-like_N"/>
</dbReference>
<dbReference type="PANTHER" id="PTHR10050">
    <property type="entry name" value="DOLICHYL-PHOSPHATE-MANNOSE--PROTEIN MANNOSYLTRANSFERASE"/>
    <property type="match status" value="1"/>
</dbReference>
<protein>
    <recommendedName>
        <fullName evidence="9 10">Polyprenol-phosphate-mannose--protein mannosyltransferase</fullName>
        <ecNumber evidence="10">2.4.1.-</ecNumber>
    </recommendedName>
</protein>
<comment type="pathway">
    <text evidence="2 10">Protein modification; protein glycosylation.</text>
</comment>
<evidence type="ECO:0000256" key="9">
    <source>
        <dbReference type="ARBA" id="ARBA00093617"/>
    </source>
</evidence>
<evidence type="ECO:0000313" key="14">
    <source>
        <dbReference type="Proteomes" id="UP000811492"/>
    </source>
</evidence>
<evidence type="ECO:0000256" key="7">
    <source>
        <dbReference type="ARBA" id="ARBA00022989"/>
    </source>
</evidence>
<feature type="domain" description="Protein O-mannosyl-transferase C-terminal four TM" evidence="12">
    <location>
        <begin position="295"/>
        <end position="537"/>
    </location>
</feature>
<keyword evidence="6 10" id="KW-0812">Transmembrane</keyword>
<accession>A0ABS5M7K4</accession>
<feature type="transmembrane region" description="Helical" evidence="10">
    <location>
        <begin position="388"/>
        <end position="408"/>
    </location>
</feature>
<evidence type="ECO:0000256" key="10">
    <source>
        <dbReference type="RuleBase" id="RU367007"/>
    </source>
</evidence>
<feature type="transmembrane region" description="Helical" evidence="10">
    <location>
        <begin position="253"/>
        <end position="273"/>
    </location>
</feature>
<dbReference type="EC" id="2.4.1.-" evidence="10"/>
<feature type="transmembrane region" description="Helical" evidence="10">
    <location>
        <begin position="204"/>
        <end position="232"/>
    </location>
</feature>
<evidence type="ECO:0000256" key="5">
    <source>
        <dbReference type="ARBA" id="ARBA00022679"/>
    </source>
</evidence>
<keyword evidence="10" id="KW-1003">Cell membrane</keyword>
<organism evidence="13 14">
    <name type="scientific">Leucobacter manosquensis</name>
    <dbReference type="NCBI Taxonomy" id="2810611"/>
    <lineage>
        <taxon>Bacteria</taxon>
        <taxon>Bacillati</taxon>
        <taxon>Actinomycetota</taxon>
        <taxon>Actinomycetes</taxon>
        <taxon>Micrococcales</taxon>
        <taxon>Microbacteriaceae</taxon>
        <taxon>Leucobacter</taxon>
    </lineage>
</organism>
<evidence type="ECO:0000259" key="11">
    <source>
        <dbReference type="Pfam" id="PF02366"/>
    </source>
</evidence>
<name>A0ABS5M7K4_9MICO</name>
<evidence type="ECO:0000256" key="3">
    <source>
        <dbReference type="ARBA" id="ARBA00007222"/>
    </source>
</evidence>
<dbReference type="Pfam" id="PF02366">
    <property type="entry name" value="PMT"/>
    <property type="match status" value="1"/>
</dbReference>
<evidence type="ECO:0000256" key="2">
    <source>
        <dbReference type="ARBA" id="ARBA00004922"/>
    </source>
</evidence>
<reference evidence="13 14" key="1">
    <citation type="submission" date="2021-02" db="EMBL/GenBank/DDBJ databases">
        <title>Draft genome and description of Leucobacter sp nov strain Marseille-Q4368.</title>
        <authorList>
            <person name="Boxberger M."/>
            <person name="La Scola B."/>
        </authorList>
    </citation>
    <scope>NUCLEOTIDE SEQUENCE [LARGE SCALE GENOMIC DNA]</scope>
    <source>
        <strain evidence="13 14">Marseille-Q4368</strain>
    </source>
</reference>
<dbReference type="EMBL" id="JAFEVO010000001">
    <property type="protein sequence ID" value="MBS3183171.1"/>
    <property type="molecule type" value="Genomic_DNA"/>
</dbReference>
<dbReference type="Pfam" id="PF16192">
    <property type="entry name" value="PMT_4TMC"/>
    <property type="match status" value="1"/>
</dbReference>
<feature type="transmembrane region" description="Helical" evidence="10">
    <location>
        <begin position="361"/>
        <end position="381"/>
    </location>
</feature>
<feature type="transmembrane region" description="Helical" evidence="10">
    <location>
        <begin position="129"/>
        <end position="148"/>
    </location>
</feature>
<comment type="function">
    <text evidence="10">Protein O-mannosyltransferase that catalyzes the transfer of a single mannose residue from a polyprenol phospho-mannosyl lipidic donor to the hydroxyl group of selected serine and threonine residues in acceptor proteins.</text>
</comment>
<evidence type="ECO:0000256" key="1">
    <source>
        <dbReference type="ARBA" id="ARBA00004127"/>
    </source>
</evidence>
<feature type="domain" description="ArnT-like N-terminal" evidence="11">
    <location>
        <begin position="85"/>
        <end position="281"/>
    </location>
</feature>
<feature type="transmembrane region" description="Helical" evidence="10">
    <location>
        <begin position="414"/>
        <end position="438"/>
    </location>
</feature>
<keyword evidence="7 10" id="KW-1133">Transmembrane helix</keyword>
<proteinExistence type="inferred from homology"/>
<evidence type="ECO:0000259" key="12">
    <source>
        <dbReference type="Pfam" id="PF16192"/>
    </source>
</evidence>
<evidence type="ECO:0000313" key="13">
    <source>
        <dbReference type="EMBL" id="MBS3183171.1"/>
    </source>
</evidence>
<keyword evidence="8 10" id="KW-0472">Membrane</keyword>
<dbReference type="PANTHER" id="PTHR10050:SF46">
    <property type="entry name" value="PROTEIN O-MANNOSYL-TRANSFERASE 2"/>
    <property type="match status" value="1"/>
</dbReference>
<evidence type="ECO:0000256" key="8">
    <source>
        <dbReference type="ARBA" id="ARBA00023136"/>
    </source>
</evidence>
<feature type="transmembrane region" description="Helical" evidence="10">
    <location>
        <begin position="101"/>
        <end position="122"/>
    </location>
</feature>
<dbReference type="InterPro" id="IPR032421">
    <property type="entry name" value="PMT_4TMC"/>
</dbReference>
<feature type="transmembrane region" description="Helical" evidence="10">
    <location>
        <begin position="498"/>
        <end position="518"/>
    </location>
</feature>
<keyword evidence="14" id="KW-1185">Reference proteome</keyword>
<comment type="similarity">
    <text evidence="3 10">Belongs to the glycosyltransferase 39 family.</text>
</comment>
<comment type="caution">
    <text evidence="13">The sequence shown here is derived from an EMBL/GenBank/DDBJ whole genome shotgun (WGS) entry which is preliminary data.</text>
</comment>
<comment type="subcellular location">
    <subcellularLocation>
        <location evidence="10">Cell membrane</location>
    </subcellularLocation>
    <subcellularLocation>
        <location evidence="1">Endomembrane system</location>
        <topology evidence="1">Multi-pass membrane protein</topology>
    </subcellularLocation>
</comment>
<dbReference type="Proteomes" id="UP000811492">
    <property type="component" value="Unassembled WGS sequence"/>
</dbReference>
<gene>
    <name evidence="13" type="ORF">JSQ98_13350</name>
</gene>
<keyword evidence="5 10" id="KW-0808">Transferase</keyword>
<keyword evidence="4 10" id="KW-0328">Glycosyltransferase</keyword>
<sequence>MMRNRWLHWLAPALVLAIAGALRFWALGRPGVLVFDELYYVRDAISQLAHGYPTTWPDDEPDMSGSRALGFSDEPSNAVHPPLGKWLIGLGVLVFGPGSGWGWRSAVALAGVLTVAVTMRLGWRITRSVVVACTAGLLLAIDGVHVVLTRVGLLDGFLTLAVAIGALCVWRDIEWTGARATTPDQRDRSGPPPPRVPVLWRRPWLLAAAGAFGAAASIKWSGLYPLAAFLVFITVRDLVVRLRARERHAVPRAAWQAVVAGLVALPAAALVYVSSWAGWILNPGGWSRTAGEAWWPALLQYHAEMLDWHRSLSAPHPYASHPLTWPLALRPTGMYESRWGSDAGCPWSACAAVVSPLPNPLVTWGGVIALLALVCVIVFRARRGPDPLVTASAFVVVGYLSGWLPWVLTVSRSAVFQFYAVVLTPFSAIALAMGLALLCRVRMRPRLSAGEPHPAASAAGDAAASGVTASGVTVASEHGREFENPGGGSPETLLGIRIAVALYVVACIALAVLFLPVWSGAPMAEWFWRAHQWLPGWQ</sequence>